<dbReference type="FunFam" id="3.80.10.10:FF:000746">
    <property type="entry name" value="Plant intracellular Ras-group-related LRR protein 2"/>
    <property type="match status" value="1"/>
</dbReference>
<gene>
    <name evidence="6" type="ORF">POTOM_050583</name>
</gene>
<name>A0A8X7Y9E9_POPTO</name>
<evidence type="ECO:0000313" key="6">
    <source>
        <dbReference type="EMBL" id="KAG6746070.1"/>
    </source>
</evidence>
<dbReference type="PROSITE" id="PS51450">
    <property type="entry name" value="LRR"/>
    <property type="match status" value="3"/>
</dbReference>
<comment type="similarity">
    <text evidence="3">Belongs to the SHOC2 family.</text>
</comment>
<evidence type="ECO:0000256" key="5">
    <source>
        <dbReference type="SAM" id="MobiDB-lite"/>
    </source>
</evidence>
<dbReference type="AlphaFoldDB" id="A0A8X7Y9E9"/>
<organism evidence="6 7">
    <name type="scientific">Populus tomentosa</name>
    <name type="common">Chinese white poplar</name>
    <dbReference type="NCBI Taxonomy" id="118781"/>
    <lineage>
        <taxon>Eukaryota</taxon>
        <taxon>Viridiplantae</taxon>
        <taxon>Streptophyta</taxon>
        <taxon>Embryophyta</taxon>
        <taxon>Tracheophyta</taxon>
        <taxon>Spermatophyta</taxon>
        <taxon>Magnoliopsida</taxon>
        <taxon>eudicotyledons</taxon>
        <taxon>Gunneridae</taxon>
        <taxon>Pentapetalae</taxon>
        <taxon>rosids</taxon>
        <taxon>fabids</taxon>
        <taxon>Malpighiales</taxon>
        <taxon>Salicaceae</taxon>
        <taxon>Saliceae</taxon>
        <taxon>Populus</taxon>
    </lineage>
</organism>
<dbReference type="EMBL" id="JAAWWB010000030">
    <property type="protein sequence ID" value="KAG6746070.1"/>
    <property type="molecule type" value="Genomic_DNA"/>
</dbReference>
<dbReference type="Pfam" id="PF13855">
    <property type="entry name" value="LRR_8"/>
    <property type="match status" value="2"/>
</dbReference>
<comment type="caution">
    <text evidence="6">The sequence shown here is derived from an EMBL/GenBank/DDBJ whole genome shotgun (WGS) entry which is preliminary data.</text>
</comment>
<evidence type="ECO:0000256" key="4">
    <source>
        <dbReference type="SAM" id="Coils"/>
    </source>
</evidence>
<evidence type="ECO:0000256" key="1">
    <source>
        <dbReference type="ARBA" id="ARBA00022614"/>
    </source>
</evidence>
<reference evidence="6" key="1">
    <citation type="journal article" date="2020" name="bioRxiv">
        <title>Hybrid origin of Populus tomentosa Carr. identified through genome sequencing and phylogenomic analysis.</title>
        <authorList>
            <person name="An X."/>
            <person name="Gao K."/>
            <person name="Chen Z."/>
            <person name="Li J."/>
            <person name="Yang X."/>
            <person name="Yang X."/>
            <person name="Zhou J."/>
            <person name="Guo T."/>
            <person name="Zhao T."/>
            <person name="Huang S."/>
            <person name="Miao D."/>
            <person name="Khan W.U."/>
            <person name="Rao P."/>
            <person name="Ye M."/>
            <person name="Lei B."/>
            <person name="Liao W."/>
            <person name="Wang J."/>
            <person name="Ji L."/>
            <person name="Li Y."/>
            <person name="Guo B."/>
            <person name="Mustafa N.S."/>
            <person name="Li S."/>
            <person name="Yun Q."/>
            <person name="Keller S.R."/>
            <person name="Mao J."/>
            <person name="Zhang R."/>
            <person name="Strauss S.H."/>
        </authorList>
    </citation>
    <scope>NUCLEOTIDE SEQUENCE</scope>
    <source>
        <strain evidence="6">GM15</strain>
        <tissue evidence="6">Leaf</tissue>
    </source>
</reference>
<feature type="coiled-coil region" evidence="4">
    <location>
        <begin position="86"/>
        <end position="148"/>
    </location>
</feature>
<evidence type="ECO:0000256" key="3">
    <source>
        <dbReference type="ARBA" id="ARBA00023786"/>
    </source>
</evidence>
<dbReference type="Proteomes" id="UP000886885">
    <property type="component" value="Chromosome 15D"/>
</dbReference>
<dbReference type="OrthoDB" id="1668230at2759"/>
<dbReference type="InterPro" id="IPR003591">
    <property type="entry name" value="Leu-rich_rpt_typical-subtyp"/>
</dbReference>
<keyword evidence="7" id="KW-1185">Reference proteome</keyword>
<feature type="compositionally biased region" description="Pro residues" evidence="5">
    <location>
        <begin position="35"/>
        <end position="46"/>
    </location>
</feature>
<dbReference type="PANTHER" id="PTHR48051">
    <property type="match status" value="1"/>
</dbReference>
<feature type="region of interest" description="Disordered" evidence="5">
    <location>
        <begin position="18"/>
        <end position="51"/>
    </location>
</feature>
<keyword evidence="1" id="KW-0433">Leucine-rich repeat</keyword>
<dbReference type="SMART" id="SM00365">
    <property type="entry name" value="LRR_SD22"/>
    <property type="match status" value="2"/>
</dbReference>
<dbReference type="InterPro" id="IPR050216">
    <property type="entry name" value="LRR_domain-containing"/>
</dbReference>
<dbReference type="PANTHER" id="PTHR48051:SF54">
    <property type="entry name" value="LEUCINE-RICH REPEAT-CONTAINING PROTEIN"/>
    <property type="match status" value="1"/>
</dbReference>
<proteinExistence type="inferred from homology"/>
<dbReference type="InterPro" id="IPR001611">
    <property type="entry name" value="Leu-rich_rpt"/>
</dbReference>
<sequence>MDPDPKTHPILSYVMARLPSLGHKSPGPSFDIEQPPQPSQPPPPQSLFPRLSDPALLSSMRRAVGDVAQTRSVLHTLGPRPDHETVDTAKLKLSELESNLSKQLEDLVLSPRPCEIDRDYEKLLKEAEDKLEKIYRKAERGVEQDKEEEGVEVEEEVEVEVTEEVVGVLREGSSKGIERVDLSNRRLRFLPEGFGRVVGLKVLNLSNNQLQFKAVLVHMVGCVCISAVDENVYFSSVNVVSSHFVAVLMSSFPSNDHTAKQVIPDSITGLEILEELNLASNLLEALPDSIGLLQNLKILDVSSNKIEVLPDTICHCRSLLELDVSFNCLTYLPTNIGHEMSHLQRLSIQLNKISSLPTSIGEMRSLRHLDAHFNELCGLPPAIGKLTNLETLNLSSNFSDLKELPETFGDLTNLKELDLSNNQISALPDSFGRLDNLTKLNLDQNPLVIPPPEVIKEGVEAVKIYMAKRWIDILVEEERKNMLEVQEQAQTGWLTRSTSWLKAYATGVSATVSGFLSPRVPRDPYLDQLL</sequence>
<accession>A0A8X7Y9E9</accession>
<dbReference type="SMART" id="SM00369">
    <property type="entry name" value="LRR_TYP"/>
    <property type="match status" value="8"/>
</dbReference>
<evidence type="ECO:0000256" key="2">
    <source>
        <dbReference type="ARBA" id="ARBA00022737"/>
    </source>
</evidence>
<keyword evidence="4" id="KW-0175">Coiled coil</keyword>
<dbReference type="GO" id="GO:0005737">
    <property type="term" value="C:cytoplasm"/>
    <property type="evidence" value="ECO:0007669"/>
    <property type="project" value="TreeGrafter"/>
</dbReference>
<dbReference type="SMART" id="SM00364">
    <property type="entry name" value="LRR_BAC"/>
    <property type="match status" value="6"/>
</dbReference>
<protein>
    <submittedName>
        <fullName evidence="6">Uncharacterized protein</fullName>
    </submittedName>
</protein>
<keyword evidence="2" id="KW-0677">Repeat</keyword>
<evidence type="ECO:0000313" key="7">
    <source>
        <dbReference type="Proteomes" id="UP000886885"/>
    </source>
</evidence>